<proteinExistence type="inferred from homology"/>
<dbReference type="EMBL" id="BAAAFO010000001">
    <property type="protein sequence ID" value="GAA0242545.1"/>
    <property type="molecule type" value="Genomic_DNA"/>
</dbReference>
<evidence type="ECO:0000313" key="4">
    <source>
        <dbReference type="Proteomes" id="UP001500657"/>
    </source>
</evidence>
<protein>
    <submittedName>
        <fullName evidence="3">SDR family oxidoreductase</fullName>
    </submittedName>
</protein>
<dbReference type="Gene3D" id="3.40.50.720">
    <property type="entry name" value="NAD(P)-binding Rossmann-like Domain"/>
    <property type="match status" value="1"/>
</dbReference>
<dbReference type="InterPro" id="IPR020904">
    <property type="entry name" value="Sc_DH/Rdtase_CS"/>
</dbReference>
<gene>
    <name evidence="3" type="ORF">GCM10009126_05250</name>
</gene>
<dbReference type="RefSeq" id="WP_343879862.1">
    <property type="nucleotide sequence ID" value="NZ_BAAAFO010000001.1"/>
</dbReference>
<evidence type="ECO:0000256" key="2">
    <source>
        <dbReference type="RuleBase" id="RU000363"/>
    </source>
</evidence>
<dbReference type="PRINTS" id="PR00081">
    <property type="entry name" value="GDHRDH"/>
</dbReference>
<dbReference type="PANTHER" id="PTHR43658:SF8">
    <property type="entry name" value="17-BETA-HYDROXYSTEROID DEHYDROGENASE 14-RELATED"/>
    <property type="match status" value="1"/>
</dbReference>
<comment type="caution">
    <text evidence="3">The sequence shown here is derived from an EMBL/GenBank/DDBJ whole genome shotgun (WGS) entry which is preliminary data.</text>
</comment>
<dbReference type="SUPFAM" id="SSF51735">
    <property type="entry name" value="NAD(P)-binding Rossmann-fold domains"/>
    <property type="match status" value="1"/>
</dbReference>
<organism evidence="3 4">
    <name type="scientific">Rhodanobacter caeni</name>
    <dbReference type="NCBI Taxonomy" id="657654"/>
    <lineage>
        <taxon>Bacteria</taxon>
        <taxon>Pseudomonadati</taxon>
        <taxon>Pseudomonadota</taxon>
        <taxon>Gammaproteobacteria</taxon>
        <taxon>Lysobacterales</taxon>
        <taxon>Rhodanobacteraceae</taxon>
        <taxon>Rhodanobacter</taxon>
    </lineage>
</organism>
<dbReference type="PROSITE" id="PS00061">
    <property type="entry name" value="ADH_SHORT"/>
    <property type="match status" value="1"/>
</dbReference>
<evidence type="ECO:0000256" key="1">
    <source>
        <dbReference type="ARBA" id="ARBA00023002"/>
    </source>
</evidence>
<dbReference type="PANTHER" id="PTHR43658">
    <property type="entry name" value="SHORT-CHAIN DEHYDROGENASE/REDUCTASE"/>
    <property type="match status" value="1"/>
</dbReference>
<dbReference type="Proteomes" id="UP001500657">
    <property type="component" value="Unassembled WGS sequence"/>
</dbReference>
<dbReference type="InterPro" id="IPR002347">
    <property type="entry name" value="SDR_fam"/>
</dbReference>
<comment type="similarity">
    <text evidence="2">Belongs to the short-chain dehydrogenases/reductases (SDR) family.</text>
</comment>
<keyword evidence="1" id="KW-0560">Oxidoreductase</keyword>
<dbReference type="PRINTS" id="PR00080">
    <property type="entry name" value="SDRFAMILY"/>
</dbReference>
<dbReference type="Pfam" id="PF00106">
    <property type="entry name" value="adh_short"/>
    <property type="match status" value="1"/>
</dbReference>
<accession>A0ABP3DWY2</accession>
<evidence type="ECO:0000313" key="3">
    <source>
        <dbReference type="EMBL" id="GAA0242545.1"/>
    </source>
</evidence>
<name>A0ABP3DWY2_9GAMM</name>
<sequence>MQLHQVKAIITGGASGLGLAVARQLVANGGKVTLFDVNDANGQAAASELGDAARFLRTDVTSEDGVATNAAAAHHAMGGLNLVMNCAGILGAGRVLGKQGAMPLASFSATVMVNLVGSFNVAKAGAALMQHNEPGEDGERGVIINTASVAAYEGQIGQAAYSASKGGVVGMTLPMARELARFGIRVATIAPGIFWTPMVDGMSDEVQASLSASIPFPARLGQPEEFASTVAFILGNRYINGETIRLDGAVRLQPK</sequence>
<keyword evidence="4" id="KW-1185">Reference proteome</keyword>
<dbReference type="InterPro" id="IPR036291">
    <property type="entry name" value="NAD(P)-bd_dom_sf"/>
</dbReference>
<reference evidence="4" key="1">
    <citation type="journal article" date="2019" name="Int. J. Syst. Evol. Microbiol.">
        <title>The Global Catalogue of Microorganisms (GCM) 10K type strain sequencing project: providing services to taxonomists for standard genome sequencing and annotation.</title>
        <authorList>
            <consortium name="The Broad Institute Genomics Platform"/>
            <consortium name="The Broad Institute Genome Sequencing Center for Infectious Disease"/>
            <person name="Wu L."/>
            <person name="Ma J."/>
        </authorList>
    </citation>
    <scope>NUCLEOTIDE SEQUENCE [LARGE SCALE GENOMIC DNA]</scope>
    <source>
        <strain evidence="4">JCM 16242</strain>
    </source>
</reference>